<dbReference type="Gene3D" id="2.60.40.790">
    <property type="match status" value="1"/>
</dbReference>
<organism evidence="6 7">
    <name type="scientific">Colocasia esculenta</name>
    <name type="common">Wild taro</name>
    <name type="synonym">Arum esculentum</name>
    <dbReference type="NCBI Taxonomy" id="4460"/>
    <lineage>
        <taxon>Eukaryota</taxon>
        <taxon>Viridiplantae</taxon>
        <taxon>Streptophyta</taxon>
        <taxon>Embryophyta</taxon>
        <taxon>Tracheophyta</taxon>
        <taxon>Spermatophyta</taxon>
        <taxon>Magnoliopsida</taxon>
        <taxon>Liliopsida</taxon>
        <taxon>Araceae</taxon>
        <taxon>Aroideae</taxon>
        <taxon>Colocasieae</taxon>
        <taxon>Colocasia</taxon>
    </lineage>
</organism>
<comment type="caution">
    <text evidence="6">The sequence shown here is derived from an EMBL/GenBank/DDBJ whole genome shotgun (WGS) entry which is preliminary data.</text>
</comment>
<gene>
    <name evidence="6" type="ORF">Taro_045317</name>
</gene>
<dbReference type="OrthoDB" id="1431247at2759"/>
<name>A0A843X003_COLES</name>
<feature type="region of interest" description="Disordered" evidence="4">
    <location>
        <begin position="195"/>
        <end position="214"/>
    </location>
</feature>
<evidence type="ECO:0000256" key="4">
    <source>
        <dbReference type="SAM" id="MobiDB-lite"/>
    </source>
</evidence>
<comment type="similarity">
    <text evidence="2 3">Belongs to the small heat shock protein (HSP20) family.</text>
</comment>
<dbReference type="AlphaFoldDB" id="A0A843X003"/>
<dbReference type="Pfam" id="PF00011">
    <property type="entry name" value="HSP20"/>
    <property type="match status" value="1"/>
</dbReference>
<evidence type="ECO:0000313" key="7">
    <source>
        <dbReference type="Proteomes" id="UP000652761"/>
    </source>
</evidence>
<keyword evidence="1" id="KW-0346">Stress response</keyword>
<dbReference type="PANTHER" id="PTHR11527">
    <property type="entry name" value="HEAT-SHOCK PROTEIN 20 FAMILY MEMBER"/>
    <property type="match status" value="1"/>
</dbReference>
<feature type="region of interest" description="Disordered" evidence="4">
    <location>
        <begin position="40"/>
        <end position="70"/>
    </location>
</feature>
<dbReference type="EMBL" id="NMUH01005304">
    <property type="protein sequence ID" value="MQM12398.1"/>
    <property type="molecule type" value="Genomic_DNA"/>
</dbReference>
<protein>
    <recommendedName>
        <fullName evidence="5">SHSP domain-containing protein</fullName>
    </recommendedName>
</protein>
<feature type="region of interest" description="Disordered" evidence="4">
    <location>
        <begin position="1"/>
        <end position="24"/>
    </location>
</feature>
<dbReference type="Proteomes" id="UP000652761">
    <property type="component" value="Unassembled WGS sequence"/>
</dbReference>
<reference evidence="6" key="1">
    <citation type="submission" date="2017-07" db="EMBL/GenBank/DDBJ databases">
        <title>Taro Niue Genome Assembly and Annotation.</title>
        <authorList>
            <person name="Atibalentja N."/>
            <person name="Keating K."/>
            <person name="Fields C.J."/>
        </authorList>
    </citation>
    <scope>NUCLEOTIDE SEQUENCE</scope>
    <source>
        <strain evidence="6">Niue_2</strain>
        <tissue evidence="6">Leaf</tissue>
    </source>
</reference>
<evidence type="ECO:0000259" key="5">
    <source>
        <dbReference type="PROSITE" id="PS01031"/>
    </source>
</evidence>
<feature type="compositionally biased region" description="Polar residues" evidence="4">
    <location>
        <begin position="47"/>
        <end position="65"/>
    </location>
</feature>
<dbReference type="PROSITE" id="PS01031">
    <property type="entry name" value="SHSP"/>
    <property type="match status" value="1"/>
</dbReference>
<evidence type="ECO:0000256" key="2">
    <source>
        <dbReference type="PROSITE-ProRule" id="PRU00285"/>
    </source>
</evidence>
<proteinExistence type="inferred from homology"/>
<sequence>QSICVAPLSETAQESQRLRTDSRTFQPSLTLSGIIAGSLQRPPLLATGTSDTPSSCREGSSSPTPSKEPCLAAPMADDLFGIPLRRLFWGPSTDWRAGSAGHADWIETPSAHILKINAPGLGRDEVKVQLEEGNVLHVRGEAAASKEEPPHKDAVWHVAERGKGEFSRRFALPDDVKADHIKAHVENGVLTVVAPKETSPPKPKSRTIAVSSKL</sequence>
<dbReference type="InterPro" id="IPR002068">
    <property type="entry name" value="A-crystallin/Hsp20_dom"/>
</dbReference>
<dbReference type="InterPro" id="IPR031107">
    <property type="entry name" value="Small_HSP"/>
</dbReference>
<accession>A0A843X003</accession>
<feature type="domain" description="SHSP" evidence="5">
    <location>
        <begin position="94"/>
        <end position="211"/>
    </location>
</feature>
<evidence type="ECO:0000256" key="3">
    <source>
        <dbReference type="RuleBase" id="RU003616"/>
    </source>
</evidence>
<evidence type="ECO:0000313" key="6">
    <source>
        <dbReference type="EMBL" id="MQM12398.1"/>
    </source>
</evidence>
<dbReference type="InterPro" id="IPR008978">
    <property type="entry name" value="HSP20-like_chaperone"/>
</dbReference>
<keyword evidence="7" id="KW-1185">Reference proteome</keyword>
<dbReference type="SUPFAM" id="SSF49764">
    <property type="entry name" value="HSP20-like chaperones"/>
    <property type="match status" value="1"/>
</dbReference>
<evidence type="ECO:0000256" key="1">
    <source>
        <dbReference type="ARBA" id="ARBA00023016"/>
    </source>
</evidence>
<dbReference type="CDD" id="cd06472">
    <property type="entry name" value="ACD_ScHsp26_like"/>
    <property type="match status" value="1"/>
</dbReference>
<feature type="non-terminal residue" evidence="6">
    <location>
        <position position="1"/>
    </location>
</feature>